<sequence>MASEASLRVSVDIGGTFTDLVVEREARLRLFKSPTVPDDPVLGILNVLGMAAAADGVPLEAFLGRVGSFAHATTRGLNAVLTGATARTALLTTAGHPDVLLLREGGRRDPFDFTTPFPEPYVPRSLTFEVDERVSATGAVLRPLDLAALERTCGLLIEAEVEAVAVCLLWATVNPAHEQAVGEVLTRRLPGVPHTLSHALNPSLREYRRASSTAIDASLKPLMSAYFDGLTARLRAAGLTGRVLMVTSAGGVADVADAIAMPILTINSGPSMAPVAGRAYAFTDLGADEVIVADAGGTTYDVTLVRKGEIPSTRSAWVGAEGTGHMTGLASIDVKSVGAGGGSIAWVDSGGLLHVGPRSAGSVPGPACYGRGGTAATVTDAALVLGYLDPDSFSNGSMTLDPAAALAAVTRDVGGPLGLDPVGAARAILELTTEQMVRAIEEITLQQGIDPGRAVLVGGGGAAGLNAVAVAARLGSRSLVVPAVGAALAAAGALMSDLTAVYSATVPAVTSAFDTGKVNRALAGLLARCREFVARMPGSGASITLYAEARYPQQIWELEVPLRVRAFEPGDVEEFETDFHAMHRQILGIADEASPVEVVSWDARVRVALPGSGATLTTRLADPRRPSMRRAFVAGHGMTDVPVRPLATIAPGERVPGPVLVESPFTTVVIADTTSTAELGPSGSLIINGGDAA</sequence>
<feature type="domain" description="Hydantoinase/oxoprolinase N-terminal" evidence="2">
    <location>
        <begin position="8"/>
        <end position="187"/>
    </location>
</feature>
<dbReference type="PANTHER" id="PTHR11365:SF23">
    <property type="entry name" value="HYPOTHETICAL 5-OXOPROLINASE (EUROFUNG)-RELATED"/>
    <property type="match status" value="1"/>
</dbReference>
<dbReference type="GO" id="GO:0017168">
    <property type="term" value="F:5-oxoprolinase (ATP-hydrolyzing) activity"/>
    <property type="evidence" value="ECO:0007669"/>
    <property type="project" value="TreeGrafter"/>
</dbReference>
<protein>
    <submittedName>
        <fullName evidence="3">N-methylhydantoinase A</fullName>
        <ecNumber evidence="3">3.5.2.14</ecNumber>
    </submittedName>
</protein>
<dbReference type="Proteomes" id="UP000568380">
    <property type="component" value="Unassembled WGS sequence"/>
</dbReference>
<proteinExistence type="predicted"/>
<name>A0A7W7ZYY2_9ACTN</name>
<dbReference type="SUPFAM" id="SSF53067">
    <property type="entry name" value="Actin-like ATPase domain"/>
    <property type="match status" value="1"/>
</dbReference>
<dbReference type="GO" id="GO:0006749">
    <property type="term" value="P:glutathione metabolic process"/>
    <property type="evidence" value="ECO:0007669"/>
    <property type="project" value="TreeGrafter"/>
</dbReference>
<dbReference type="RefSeq" id="WP_221340184.1">
    <property type="nucleotide sequence ID" value="NZ_JACHIN010000002.1"/>
</dbReference>
<dbReference type="EMBL" id="JACHIN010000002">
    <property type="protein sequence ID" value="MBB5076397.1"/>
    <property type="molecule type" value="Genomic_DNA"/>
</dbReference>
<evidence type="ECO:0000313" key="3">
    <source>
        <dbReference type="EMBL" id="MBB5076397.1"/>
    </source>
</evidence>
<dbReference type="Pfam" id="PF05378">
    <property type="entry name" value="Hydant_A_N"/>
    <property type="match status" value="1"/>
</dbReference>
<gene>
    <name evidence="3" type="ORF">HNR40_001861</name>
</gene>
<keyword evidence="3" id="KW-0378">Hydrolase</keyword>
<dbReference type="GO" id="GO:0047423">
    <property type="term" value="F:N-methylhydantoinase (ATP-hydrolyzing) activity"/>
    <property type="evidence" value="ECO:0007669"/>
    <property type="project" value="UniProtKB-EC"/>
</dbReference>
<comment type="caution">
    <text evidence="3">The sequence shown here is derived from an EMBL/GenBank/DDBJ whole genome shotgun (WGS) entry which is preliminary data.</text>
</comment>
<evidence type="ECO:0000259" key="2">
    <source>
        <dbReference type="Pfam" id="PF05378"/>
    </source>
</evidence>
<dbReference type="InterPro" id="IPR043129">
    <property type="entry name" value="ATPase_NBD"/>
</dbReference>
<dbReference type="EC" id="3.5.2.14" evidence="3"/>
<keyword evidence="4" id="KW-1185">Reference proteome</keyword>
<dbReference type="AlphaFoldDB" id="A0A7W7ZYY2"/>
<accession>A0A7W7ZYY2</accession>
<organism evidence="3 4">
    <name type="scientific">Nonomuraea endophytica</name>
    <dbReference type="NCBI Taxonomy" id="714136"/>
    <lineage>
        <taxon>Bacteria</taxon>
        <taxon>Bacillati</taxon>
        <taxon>Actinomycetota</taxon>
        <taxon>Actinomycetes</taxon>
        <taxon>Streptosporangiales</taxon>
        <taxon>Streptosporangiaceae</taxon>
        <taxon>Nonomuraea</taxon>
    </lineage>
</organism>
<dbReference type="GO" id="GO:0005829">
    <property type="term" value="C:cytosol"/>
    <property type="evidence" value="ECO:0007669"/>
    <property type="project" value="TreeGrafter"/>
</dbReference>
<dbReference type="InterPro" id="IPR008040">
    <property type="entry name" value="Hydant_A_N"/>
</dbReference>
<dbReference type="Pfam" id="PF01968">
    <property type="entry name" value="Hydantoinase_A"/>
    <property type="match status" value="1"/>
</dbReference>
<evidence type="ECO:0000259" key="1">
    <source>
        <dbReference type="Pfam" id="PF01968"/>
    </source>
</evidence>
<feature type="domain" description="Hydantoinase A/oxoprolinase" evidence="1">
    <location>
        <begin position="209"/>
        <end position="500"/>
    </location>
</feature>
<reference evidence="3 4" key="1">
    <citation type="submission" date="2020-08" db="EMBL/GenBank/DDBJ databases">
        <title>Genomic Encyclopedia of Type Strains, Phase IV (KMG-IV): sequencing the most valuable type-strain genomes for metagenomic binning, comparative biology and taxonomic classification.</title>
        <authorList>
            <person name="Goeker M."/>
        </authorList>
    </citation>
    <scope>NUCLEOTIDE SEQUENCE [LARGE SCALE GENOMIC DNA]</scope>
    <source>
        <strain evidence="3 4">DSM 45385</strain>
    </source>
</reference>
<dbReference type="InterPro" id="IPR002821">
    <property type="entry name" value="Hydantoinase_A"/>
</dbReference>
<evidence type="ECO:0000313" key="4">
    <source>
        <dbReference type="Proteomes" id="UP000568380"/>
    </source>
</evidence>
<dbReference type="PANTHER" id="PTHR11365">
    <property type="entry name" value="5-OXOPROLINASE RELATED"/>
    <property type="match status" value="1"/>
</dbReference>
<dbReference type="InterPro" id="IPR045079">
    <property type="entry name" value="Oxoprolinase-like"/>
</dbReference>